<dbReference type="GO" id="GO:0016628">
    <property type="term" value="F:oxidoreductase activity, acting on the CH-CH group of donors, NAD or NADP as acceptor"/>
    <property type="evidence" value="ECO:0007669"/>
    <property type="project" value="InterPro"/>
</dbReference>
<reference evidence="5" key="1">
    <citation type="submission" date="2018-05" db="EMBL/GenBank/DDBJ databases">
        <authorList>
            <person name="Lanie J.A."/>
            <person name="Ng W.-L."/>
            <person name="Kazmierczak K.M."/>
            <person name="Andrzejewski T.M."/>
            <person name="Davidsen T.M."/>
            <person name="Wayne K.J."/>
            <person name="Tettelin H."/>
            <person name="Glass J.I."/>
            <person name="Rusch D."/>
            <person name="Podicherti R."/>
            <person name="Tsui H.-C.T."/>
            <person name="Winkler M.E."/>
        </authorList>
    </citation>
    <scope>NUCLEOTIDE SEQUENCE</scope>
</reference>
<dbReference type="InterPro" id="IPR028359">
    <property type="entry name" value="UDP_ManNAc/GlcNAc_DH"/>
</dbReference>
<accession>A0A381W708</accession>
<keyword evidence="3" id="KW-0520">NAD</keyword>
<evidence type="ECO:0000256" key="2">
    <source>
        <dbReference type="ARBA" id="ARBA00023002"/>
    </source>
</evidence>
<dbReference type="NCBIfam" id="TIGR03026">
    <property type="entry name" value="NDP-sugDHase"/>
    <property type="match status" value="1"/>
</dbReference>
<dbReference type="InterPro" id="IPR036220">
    <property type="entry name" value="UDP-Glc/GDP-Man_DH_C_sf"/>
</dbReference>
<dbReference type="InterPro" id="IPR017476">
    <property type="entry name" value="UDP-Glc/GDP-Man"/>
</dbReference>
<dbReference type="PANTHER" id="PTHR43491:SF2">
    <property type="entry name" value="UDP-N-ACETYL-D-MANNOSAMINE DEHYDROGENASE"/>
    <property type="match status" value="1"/>
</dbReference>
<dbReference type="Gene3D" id="3.40.50.720">
    <property type="entry name" value="NAD(P)-binding Rossmann-like Domain"/>
    <property type="match status" value="2"/>
</dbReference>
<feature type="domain" description="UDP-glucose/GDP-mannose dehydrogenase C-terminal" evidence="4">
    <location>
        <begin position="292"/>
        <end position="388"/>
    </location>
</feature>
<feature type="non-terminal residue" evidence="5">
    <location>
        <position position="1"/>
    </location>
</feature>
<evidence type="ECO:0000259" key="4">
    <source>
        <dbReference type="SMART" id="SM00984"/>
    </source>
</evidence>
<dbReference type="Pfam" id="PF03721">
    <property type="entry name" value="UDPG_MGDP_dh_N"/>
    <property type="match status" value="1"/>
</dbReference>
<dbReference type="InterPro" id="IPR008927">
    <property type="entry name" value="6-PGluconate_DH-like_C_sf"/>
</dbReference>
<gene>
    <name evidence="5" type="ORF">METZ01_LOCUS100591</name>
</gene>
<evidence type="ECO:0000256" key="1">
    <source>
        <dbReference type="ARBA" id="ARBA00006601"/>
    </source>
</evidence>
<name>A0A381W708_9ZZZZ</name>
<dbReference type="GO" id="GO:0016616">
    <property type="term" value="F:oxidoreductase activity, acting on the CH-OH group of donors, NAD or NADP as acceptor"/>
    <property type="evidence" value="ECO:0007669"/>
    <property type="project" value="InterPro"/>
</dbReference>
<dbReference type="InterPro" id="IPR014026">
    <property type="entry name" value="UDP-Glc/GDP-Man_DH_dimer"/>
</dbReference>
<evidence type="ECO:0000256" key="3">
    <source>
        <dbReference type="ARBA" id="ARBA00023027"/>
    </source>
</evidence>
<evidence type="ECO:0000313" key="5">
    <source>
        <dbReference type="EMBL" id="SVA47737.1"/>
    </source>
</evidence>
<protein>
    <recommendedName>
        <fullName evidence="4">UDP-glucose/GDP-mannose dehydrogenase C-terminal domain-containing protein</fullName>
    </recommendedName>
</protein>
<dbReference type="PIRSF" id="PIRSF000124">
    <property type="entry name" value="UDPglc_GDPman_dh"/>
    <property type="match status" value="1"/>
</dbReference>
<dbReference type="SUPFAM" id="SSF52413">
    <property type="entry name" value="UDP-glucose/GDP-mannose dehydrogenase C-terminal domain"/>
    <property type="match status" value="1"/>
</dbReference>
<dbReference type="GO" id="GO:0051287">
    <property type="term" value="F:NAD binding"/>
    <property type="evidence" value="ECO:0007669"/>
    <property type="project" value="InterPro"/>
</dbReference>
<organism evidence="5">
    <name type="scientific">marine metagenome</name>
    <dbReference type="NCBI Taxonomy" id="408172"/>
    <lineage>
        <taxon>unclassified sequences</taxon>
        <taxon>metagenomes</taxon>
        <taxon>ecological metagenomes</taxon>
    </lineage>
</organism>
<dbReference type="EMBL" id="UINC01010756">
    <property type="protein sequence ID" value="SVA47737.1"/>
    <property type="molecule type" value="Genomic_DNA"/>
</dbReference>
<dbReference type="SUPFAM" id="SSF48179">
    <property type="entry name" value="6-phosphogluconate dehydrogenase C-terminal domain-like"/>
    <property type="match status" value="1"/>
</dbReference>
<dbReference type="InterPro" id="IPR001732">
    <property type="entry name" value="UDP-Glc/GDP-Man_DH_N"/>
</dbReference>
<dbReference type="Pfam" id="PF00984">
    <property type="entry name" value="UDPG_MGDP_dh"/>
    <property type="match status" value="1"/>
</dbReference>
<dbReference type="GO" id="GO:0000271">
    <property type="term" value="P:polysaccharide biosynthetic process"/>
    <property type="evidence" value="ECO:0007669"/>
    <property type="project" value="InterPro"/>
</dbReference>
<dbReference type="SUPFAM" id="SSF51735">
    <property type="entry name" value="NAD(P)-binding Rossmann-fold domains"/>
    <property type="match status" value="1"/>
</dbReference>
<dbReference type="AlphaFoldDB" id="A0A381W708"/>
<dbReference type="InterPro" id="IPR014027">
    <property type="entry name" value="UDP-Glc/GDP-Man_DH_C"/>
</dbReference>
<comment type="similarity">
    <text evidence="1">Belongs to the UDP-glucose/GDP-mannose dehydrogenase family.</text>
</comment>
<dbReference type="InterPro" id="IPR036291">
    <property type="entry name" value="NAD(P)-bd_dom_sf"/>
</dbReference>
<dbReference type="PANTHER" id="PTHR43491">
    <property type="entry name" value="UDP-N-ACETYL-D-MANNOSAMINE DEHYDROGENASE"/>
    <property type="match status" value="1"/>
</dbReference>
<keyword evidence="2" id="KW-0560">Oxidoreductase</keyword>
<dbReference type="SMART" id="SM00984">
    <property type="entry name" value="UDPG_MGDP_dh_C"/>
    <property type="match status" value="1"/>
</dbReference>
<sequence length="410" mass="45591">NSGTIPFNTADQKMVTAFLAAKKVGNLVATTDESSYELADIVIVDLPLDVGLVDNDIQLDMSGFGLAIRTVARKIKAGALILVETTVPPGTCEKVIWPIICDELEKREIDKELVYLAHSFERVMPGIGYYDSLVNYWRVYAGRTSGAADVCEEFLSTLINVEQYPLKRLASMTASEATKVLENSYRAVNIAFIDEWTKYSELIGIDLYEIVDAVRVRPTHSNIRSPGLGVGGYCLTKDPLFAPASLDGLFNIDGPEFIFSKLAMEVNQKMPLHAVERLSTLMNEELENKNILIMGVSYKGDIGDSRFSPSELLVRTLKNRGANIVCFDPFLTYWPEMEQPLLSELPDAAQYDAVVFATAHRQFYELDILSWLKGKQLVILDAVNVMSENQRRICRQSGVIVETIGRGNGL</sequence>
<dbReference type="Pfam" id="PF03720">
    <property type="entry name" value="UDPG_MGDP_dh_C"/>
    <property type="match status" value="1"/>
</dbReference>
<dbReference type="PIRSF" id="PIRSF500136">
    <property type="entry name" value="UDP_ManNAc_DH"/>
    <property type="match status" value="1"/>
</dbReference>
<proteinExistence type="inferred from homology"/>